<sequence length="165" mass="19344">MDLRNPTIGGLNGDTAVRSFLERKQKHKHSGRAKRPGIKTLYWNITEDRNVDEFDSELPPAQDVSEFLYTPLPFDLPVIDKDLLILIAAWNGDVGRYHRLRRHTMIDKEFACMIHGFCHNTFFAKWWSMQIPLEDDWENKRLQRAITARFIMSNHLSRIPLRPAS</sequence>
<evidence type="ECO:0000313" key="1">
    <source>
        <dbReference type="EMBL" id="OQD76509.1"/>
    </source>
</evidence>
<reference evidence="2" key="1">
    <citation type="journal article" date="2017" name="Nat. Microbiol.">
        <title>Global analysis of biosynthetic gene clusters reveals vast potential of secondary metabolite production in Penicillium species.</title>
        <authorList>
            <person name="Nielsen J.C."/>
            <person name="Grijseels S."/>
            <person name="Prigent S."/>
            <person name="Ji B."/>
            <person name="Dainat J."/>
            <person name="Nielsen K.F."/>
            <person name="Frisvad J.C."/>
            <person name="Workman M."/>
            <person name="Nielsen J."/>
        </authorList>
    </citation>
    <scope>NUCLEOTIDE SEQUENCE [LARGE SCALE GENOMIC DNA]</scope>
    <source>
        <strain evidence="2">IBT 11843</strain>
    </source>
</reference>
<comment type="caution">
    <text evidence="1">The sequence shown here is derived from an EMBL/GenBank/DDBJ whole genome shotgun (WGS) entry which is preliminary data.</text>
</comment>
<name>A0A1V6PHN7_PENDC</name>
<dbReference type="Proteomes" id="UP000191522">
    <property type="component" value="Unassembled WGS sequence"/>
</dbReference>
<evidence type="ECO:0000313" key="2">
    <source>
        <dbReference type="Proteomes" id="UP000191522"/>
    </source>
</evidence>
<gene>
    <name evidence="1" type="ORF">PENDEC_c004G02430</name>
</gene>
<dbReference type="AlphaFoldDB" id="A0A1V6PHN7"/>
<organism evidence="1 2">
    <name type="scientific">Penicillium decumbens</name>
    <dbReference type="NCBI Taxonomy" id="69771"/>
    <lineage>
        <taxon>Eukaryota</taxon>
        <taxon>Fungi</taxon>
        <taxon>Dikarya</taxon>
        <taxon>Ascomycota</taxon>
        <taxon>Pezizomycotina</taxon>
        <taxon>Eurotiomycetes</taxon>
        <taxon>Eurotiomycetidae</taxon>
        <taxon>Eurotiales</taxon>
        <taxon>Aspergillaceae</taxon>
        <taxon>Penicillium</taxon>
    </lineage>
</organism>
<keyword evidence="2" id="KW-1185">Reference proteome</keyword>
<accession>A0A1V6PHN7</accession>
<protein>
    <submittedName>
        <fullName evidence="1">Uncharacterized protein</fullName>
    </submittedName>
</protein>
<dbReference type="STRING" id="69771.A0A1V6PHN7"/>
<dbReference type="EMBL" id="MDYL01000004">
    <property type="protein sequence ID" value="OQD76509.1"/>
    <property type="molecule type" value="Genomic_DNA"/>
</dbReference>
<dbReference type="OrthoDB" id="4360026at2759"/>
<proteinExistence type="predicted"/>